<dbReference type="GO" id="GO:0006281">
    <property type="term" value="P:DNA repair"/>
    <property type="evidence" value="ECO:0007669"/>
    <property type="project" value="UniProtKB-KW"/>
</dbReference>
<dbReference type="InterPro" id="IPR046938">
    <property type="entry name" value="DNA_clamp_sf"/>
</dbReference>
<keyword evidence="4" id="KW-0234">DNA repair</keyword>
<proteinExistence type="inferred from homology"/>
<dbReference type="Gene3D" id="3.70.10.10">
    <property type="match status" value="1"/>
</dbReference>
<evidence type="ECO:0000256" key="1">
    <source>
        <dbReference type="ARBA" id="ARBA00004123"/>
    </source>
</evidence>
<dbReference type="Proteomes" id="UP000054408">
    <property type="component" value="Unassembled WGS sequence"/>
</dbReference>
<dbReference type="AlphaFoldDB" id="A0A0L0D8D4"/>
<dbReference type="GO" id="GO:0000077">
    <property type="term" value="P:DNA damage checkpoint signaling"/>
    <property type="evidence" value="ECO:0007669"/>
    <property type="project" value="InterPro"/>
</dbReference>
<organism evidence="7 8">
    <name type="scientific">Thecamonas trahens ATCC 50062</name>
    <dbReference type="NCBI Taxonomy" id="461836"/>
    <lineage>
        <taxon>Eukaryota</taxon>
        <taxon>Apusozoa</taxon>
        <taxon>Apusomonadida</taxon>
        <taxon>Apusomonadidae</taxon>
        <taxon>Thecamonas</taxon>
    </lineage>
</organism>
<evidence type="ECO:0000256" key="6">
    <source>
        <dbReference type="SAM" id="MobiDB-lite"/>
    </source>
</evidence>
<accession>A0A0L0D8D4</accession>
<comment type="similarity">
    <text evidence="2">Belongs to the rad1 family.</text>
</comment>
<keyword evidence="5" id="KW-0539">Nucleus</keyword>
<dbReference type="InterPro" id="IPR003011">
    <property type="entry name" value="Cell_cycle_checkpoint_Rad1"/>
</dbReference>
<evidence type="ECO:0000313" key="7">
    <source>
        <dbReference type="EMBL" id="KNC48341.1"/>
    </source>
</evidence>
<dbReference type="EMBL" id="GL349451">
    <property type="protein sequence ID" value="KNC48341.1"/>
    <property type="molecule type" value="Genomic_DNA"/>
</dbReference>
<reference evidence="7 8" key="1">
    <citation type="submission" date="2010-05" db="EMBL/GenBank/DDBJ databases">
        <title>The Genome Sequence of Thecamonas trahens ATCC 50062.</title>
        <authorList>
            <consortium name="The Broad Institute Genome Sequencing Platform"/>
            <person name="Russ C."/>
            <person name="Cuomo C."/>
            <person name="Shea T."/>
            <person name="Young S.K."/>
            <person name="Zeng Q."/>
            <person name="Koehrsen M."/>
            <person name="Haas B."/>
            <person name="Borodovsky M."/>
            <person name="Guigo R."/>
            <person name="Alvarado L."/>
            <person name="Berlin A."/>
            <person name="Bochicchio J."/>
            <person name="Borenstein D."/>
            <person name="Chapman S."/>
            <person name="Chen Z."/>
            <person name="Freedman E."/>
            <person name="Gellesch M."/>
            <person name="Goldberg J."/>
            <person name="Griggs A."/>
            <person name="Gujja S."/>
            <person name="Heilman E."/>
            <person name="Heiman D."/>
            <person name="Hepburn T."/>
            <person name="Howarth C."/>
            <person name="Jen D."/>
            <person name="Larson L."/>
            <person name="Mehta T."/>
            <person name="Park D."/>
            <person name="Pearson M."/>
            <person name="Roberts A."/>
            <person name="Saif S."/>
            <person name="Shenoy N."/>
            <person name="Sisk P."/>
            <person name="Stolte C."/>
            <person name="Sykes S."/>
            <person name="Thomson T."/>
            <person name="Walk T."/>
            <person name="White J."/>
            <person name="Yandava C."/>
            <person name="Burger G."/>
            <person name="Gray M.W."/>
            <person name="Holland P.W.H."/>
            <person name="King N."/>
            <person name="Lang F.B.F."/>
            <person name="Roger A.J."/>
            <person name="Ruiz-Trillo I."/>
            <person name="Lander E."/>
            <person name="Nusbaum C."/>
        </authorList>
    </citation>
    <scope>NUCLEOTIDE SEQUENCE [LARGE SCALE GENOMIC DNA]</scope>
    <source>
        <strain evidence="7 8">ATCC 50062</strain>
    </source>
</reference>
<evidence type="ECO:0000256" key="3">
    <source>
        <dbReference type="ARBA" id="ARBA00022763"/>
    </source>
</evidence>
<keyword evidence="3" id="KW-0227">DNA damage</keyword>
<sequence>MAASSQPLQTISSPPVAVSRGSSGASLGEDENGEAAELYTETGEVNVIRDVLGTLDHVGKDSEVTLLLLENGIKLTVVNESKTVLANAFLQDKLFSKYAVAVGVRFTVSLTVLLECLTLFGTSSTGRPLRMIHARDGAPLVLELVEASVATRCAIATLVAAEPIELNFASPDVRGKAIIISSAVHDALYELEGVAGSIAFEFVPQTRAASAMFRMSARGSAGSCAIEFPHTSDGGGTSGGTAEVGPGAAALIESFDTVELITNEYKTELVHASLRALALASKTSIRVNTEGILSLQHMINRGDELIFVEFFVVPDEAYEPDAA</sequence>
<dbReference type="PANTHER" id="PTHR10870">
    <property type="entry name" value="CELL CYCLE CHECKPOINT PROTEIN RAD1"/>
    <property type="match status" value="1"/>
</dbReference>
<protein>
    <submittedName>
        <fullName evidence="7">Cell cycle checkpoint protein RAD1</fullName>
    </submittedName>
</protein>
<feature type="region of interest" description="Disordered" evidence="6">
    <location>
        <begin position="1"/>
        <end position="33"/>
    </location>
</feature>
<evidence type="ECO:0000256" key="4">
    <source>
        <dbReference type="ARBA" id="ARBA00023204"/>
    </source>
</evidence>
<dbReference type="OMA" id="WSQAYKF"/>
<dbReference type="eggNOG" id="KOG3194">
    <property type="taxonomic scope" value="Eukaryota"/>
</dbReference>
<dbReference type="OrthoDB" id="337581at2759"/>
<dbReference type="PRINTS" id="PR01245">
    <property type="entry name" value="RAD1REC1"/>
</dbReference>
<evidence type="ECO:0000313" key="8">
    <source>
        <dbReference type="Proteomes" id="UP000054408"/>
    </source>
</evidence>
<dbReference type="RefSeq" id="XP_013758466.1">
    <property type="nucleotide sequence ID" value="XM_013903012.1"/>
</dbReference>
<comment type="subcellular location">
    <subcellularLocation>
        <location evidence="1">Nucleus</location>
    </subcellularLocation>
</comment>
<dbReference type="GeneID" id="25564317"/>
<dbReference type="Pfam" id="PF02144">
    <property type="entry name" value="Rad1"/>
    <property type="match status" value="1"/>
</dbReference>
<dbReference type="STRING" id="461836.A0A0L0D8D4"/>
<dbReference type="PRINTS" id="PR01246">
    <property type="entry name" value="RAD1REPAIR"/>
</dbReference>
<feature type="compositionally biased region" description="Polar residues" evidence="6">
    <location>
        <begin position="1"/>
        <end position="13"/>
    </location>
</feature>
<evidence type="ECO:0000256" key="2">
    <source>
        <dbReference type="ARBA" id="ARBA00010991"/>
    </source>
</evidence>
<evidence type="ECO:0000256" key="5">
    <source>
        <dbReference type="ARBA" id="ARBA00023242"/>
    </source>
</evidence>
<gene>
    <name evidence="7" type="ORF">AMSG_04791</name>
</gene>
<dbReference type="GO" id="GO:0030896">
    <property type="term" value="C:checkpoint clamp complex"/>
    <property type="evidence" value="ECO:0007669"/>
    <property type="project" value="TreeGrafter"/>
</dbReference>
<dbReference type="InterPro" id="IPR003021">
    <property type="entry name" value="Rad1_Rec1_Rad17"/>
</dbReference>
<dbReference type="SUPFAM" id="SSF55979">
    <property type="entry name" value="DNA clamp"/>
    <property type="match status" value="1"/>
</dbReference>
<name>A0A0L0D8D4_THETB</name>
<dbReference type="PANTHER" id="PTHR10870:SF0">
    <property type="entry name" value="CELL CYCLE CHECKPOINT PROTEIN RAD1"/>
    <property type="match status" value="1"/>
</dbReference>
<keyword evidence="8" id="KW-1185">Reference proteome</keyword>